<evidence type="ECO:0000259" key="3">
    <source>
        <dbReference type="Pfam" id="PF20169"/>
    </source>
</evidence>
<feature type="domain" description="DUF6537" evidence="3">
    <location>
        <begin position="290"/>
        <end position="502"/>
    </location>
</feature>
<feature type="domain" description="Pyruvate/ketoisovalerate oxidoreductase catalytic" evidence="2">
    <location>
        <begin position="19"/>
        <end position="213"/>
    </location>
</feature>
<keyword evidence="4" id="KW-0670">Pyruvate</keyword>
<protein>
    <submittedName>
        <fullName evidence="4">Indolepyruvate ferredoxin oxidoreductase beta subunit</fullName>
    </submittedName>
</protein>
<dbReference type="RefSeq" id="WP_091345779.1">
    <property type="nucleotide sequence ID" value="NZ_FMHV01000002.1"/>
</dbReference>
<organism evidence="4 5">
    <name type="scientific">Micromonospora rhizosphaerae</name>
    <dbReference type="NCBI Taxonomy" id="568872"/>
    <lineage>
        <taxon>Bacteria</taxon>
        <taxon>Bacillati</taxon>
        <taxon>Actinomycetota</taxon>
        <taxon>Actinomycetes</taxon>
        <taxon>Micromonosporales</taxon>
        <taxon>Micromonosporaceae</taxon>
        <taxon>Micromonospora</taxon>
    </lineage>
</organism>
<dbReference type="STRING" id="568872.GA0070624_5558"/>
<dbReference type="OrthoDB" id="9803617at2"/>
<dbReference type="GO" id="GO:0016903">
    <property type="term" value="F:oxidoreductase activity, acting on the aldehyde or oxo group of donors"/>
    <property type="evidence" value="ECO:0007669"/>
    <property type="project" value="InterPro"/>
</dbReference>
<dbReference type="Pfam" id="PF01558">
    <property type="entry name" value="POR"/>
    <property type="match status" value="1"/>
</dbReference>
<evidence type="ECO:0000259" key="2">
    <source>
        <dbReference type="Pfam" id="PF01558"/>
    </source>
</evidence>
<gene>
    <name evidence="4" type="ORF">GA0070624_5558</name>
</gene>
<evidence type="ECO:0000313" key="5">
    <source>
        <dbReference type="Proteomes" id="UP000199413"/>
    </source>
</evidence>
<name>A0A1C6T4X8_9ACTN</name>
<accession>A0A1C6T4X8</accession>
<dbReference type="Pfam" id="PF20169">
    <property type="entry name" value="DUF6537"/>
    <property type="match status" value="1"/>
</dbReference>
<reference evidence="5" key="1">
    <citation type="submission" date="2016-06" db="EMBL/GenBank/DDBJ databases">
        <authorList>
            <person name="Varghese N."/>
            <person name="Submissions Spin"/>
        </authorList>
    </citation>
    <scope>NUCLEOTIDE SEQUENCE [LARGE SCALE GENOMIC DNA]</scope>
    <source>
        <strain evidence="5">DSM 45431</strain>
    </source>
</reference>
<evidence type="ECO:0000313" key="4">
    <source>
        <dbReference type="EMBL" id="SCL36455.1"/>
    </source>
</evidence>
<evidence type="ECO:0000256" key="1">
    <source>
        <dbReference type="ARBA" id="ARBA00023002"/>
    </source>
</evidence>
<dbReference type="Proteomes" id="UP000199413">
    <property type="component" value="Unassembled WGS sequence"/>
</dbReference>
<dbReference type="InterPro" id="IPR046667">
    <property type="entry name" value="DUF6537"/>
</dbReference>
<keyword evidence="1" id="KW-0560">Oxidoreductase</keyword>
<dbReference type="AlphaFoldDB" id="A0A1C6T4X8"/>
<keyword evidence="5" id="KW-1185">Reference proteome</keyword>
<sequence>MSSWVDGQRPITIAILAMGGEGGGVLADWIVAMGERAGYTAQNTSVAGVAQRTGATVYYVEMFPPPRGNPAAGGRLEPVLSVFPTPGEVDIVIASELLEAGRAIQRGFCTPDRTVLIASTNRVYAISERIALGDGRVDSNELLEAAHRGSKKFIGTDFMQLAEQSRSVISASLFGGLAGSNVLPFSREEFEAAVCDSGKAVDTSLAAFALGYQAAQQPPPQPTPRPVAPKREPVPVAIGRRPSGDGAAVAAAEEEQRRAVATTDPGHLVGPGLQNQAKRVGTEFPEAARSMLLRGCARTAVYQDPSYTDRYLDRVARLAALEPDPSGEARLTTEAARHVALWMCYQDTIHVALQKIRRARLAGVRAEAHAAPGQLMQVREYLHPQIDEITDTLPTRLGRWLAGSAFSRKLVARLTRHGMVVNTTSIIGFTMLWVMARMRPLRPRSLRFGREQQAIDAWLDLAVATAADDYALACEIVECQQVLKGYGQTHQHGTESFTKLIEAAATLAALPDAAPALARLRSAALADEDGKALQAGLAAIQNQPTTRSA</sequence>
<dbReference type="InterPro" id="IPR019752">
    <property type="entry name" value="Pyrv/ketoisovalerate_OxRed_cat"/>
</dbReference>
<dbReference type="EMBL" id="FMHV01000002">
    <property type="protein sequence ID" value="SCL36455.1"/>
    <property type="molecule type" value="Genomic_DNA"/>
</dbReference>
<proteinExistence type="predicted"/>
<dbReference type="NCBIfam" id="NF006179">
    <property type="entry name" value="PRK08312.1"/>
    <property type="match status" value="1"/>
</dbReference>
<dbReference type="Gene3D" id="3.40.920.10">
    <property type="entry name" value="Pyruvate-ferredoxin oxidoreductase, PFOR, domain III"/>
    <property type="match status" value="1"/>
</dbReference>
<dbReference type="InterPro" id="IPR002869">
    <property type="entry name" value="Pyrv_flavodox_OxRed_cen"/>
</dbReference>
<dbReference type="SUPFAM" id="SSF53323">
    <property type="entry name" value="Pyruvate-ferredoxin oxidoreductase, PFOR, domain III"/>
    <property type="match status" value="1"/>
</dbReference>